<dbReference type="InterPro" id="IPR045569">
    <property type="entry name" value="Metalloprtase-TldD/E_C"/>
</dbReference>
<gene>
    <name evidence="2" type="ORF">ENN51_00990</name>
</gene>
<organism evidence="2">
    <name type="scientific">candidate division WOR-3 bacterium</name>
    <dbReference type="NCBI Taxonomy" id="2052148"/>
    <lineage>
        <taxon>Bacteria</taxon>
        <taxon>Bacteria division WOR-3</taxon>
    </lineage>
</organism>
<proteinExistence type="predicted"/>
<dbReference type="SUPFAM" id="SSF111283">
    <property type="entry name" value="Putative modulator of DNA gyrase, PmbA/TldD"/>
    <property type="match status" value="1"/>
</dbReference>
<sequence>MNIKRIAAALDLAERVSAWFFTLQRREETTIIRLPGIYSVAAGEFQVESNPYPREVISVRSESAACRVFSEFEADGKTWRGDAAGQFTDDDDASTAEVIAGLVAAARNQQNPPYPLPAADETCPDTQLADPALAELEPAALPEKARAFIDAVVVETDRLDGIAVSNAELFIHRLHNSFRSGAGHAFDYPATRMLAEICFLARPGKDKVGEHTARLSARSLVDLDPAAIVGEYGIAARDIALAGPPPSFTGPVVLLGEPAADFFQLNSSPLGFHAGSRSVYEKTSRHATGKPCCAGELRGEPLNLVSDPLVPLGHLSARSDHLDGGPVRAATVCRDGNWDELLGTRRYHHLLGLLDQGILPPGGPGNTIIPAGPTPVRDLLCDCGDAVVVRAFSAFEADPNSGRFSCEIRLGELRRGDDVSPFTGGLLVGDWFEAIADTHYSQETQVQGGYRGPLAVRFNRLRVAG</sequence>
<reference evidence="2" key="1">
    <citation type="journal article" date="2020" name="mSystems">
        <title>Genome- and Community-Level Interaction Insights into Carbon Utilization and Element Cycling Functions of Hydrothermarchaeota in Hydrothermal Sediment.</title>
        <authorList>
            <person name="Zhou Z."/>
            <person name="Liu Y."/>
            <person name="Xu W."/>
            <person name="Pan J."/>
            <person name="Luo Z.H."/>
            <person name="Li M."/>
        </authorList>
    </citation>
    <scope>NUCLEOTIDE SEQUENCE [LARGE SCALE GENOMIC DNA]</scope>
    <source>
        <strain evidence="2">SpSt-1182</strain>
    </source>
</reference>
<dbReference type="Pfam" id="PF19289">
    <property type="entry name" value="PmbA_TldD_3rd"/>
    <property type="match status" value="1"/>
</dbReference>
<dbReference type="EMBL" id="DSBX01000029">
    <property type="protein sequence ID" value="HDQ98851.1"/>
    <property type="molecule type" value="Genomic_DNA"/>
</dbReference>
<dbReference type="GO" id="GO:0008237">
    <property type="term" value="F:metallopeptidase activity"/>
    <property type="evidence" value="ECO:0007669"/>
    <property type="project" value="InterPro"/>
</dbReference>
<comment type="caution">
    <text evidence="2">The sequence shown here is derived from an EMBL/GenBank/DDBJ whole genome shotgun (WGS) entry which is preliminary data.</text>
</comment>
<accession>A0A7V0T4W0</accession>
<dbReference type="InterPro" id="IPR036059">
    <property type="entry name" value="TldD/PmbA_sf"/>
</dbReference>
<feature type="domain" description="Metalloprotease TldD/E C-terminal" evidence="1">
    <location>
        <begin position="296"/>
        <end position="465"/>
    </location>
</feature>
<name>A0A7V0T4W0_UNCW3</name>
<evidence type="ECO:0000313" key="2">
    <source>
        <dbReference type="EMBL" id="HDQ98851.1"/>
    </source>
</evidence>
<dbReference type="Proteomes" id="UP000885672">
    <property type="component" value="Unassembled WGS sequence"/>
</dbReference>
<protein>
    <recommendedName>
        <fullName evidence="1">Metalloprotease TldD/E C-terminal domain-containing protein</fullName>
    </recommendedName>
</protein>
<evidence type="ECO:0000259" key="1">
    <source>
        <dbReference type="Pfam" id="PF19289"/>
    </source>
</evidence>
<dbReference type="GO" id="GO:0006508">
    <property type="term" value="P:proteolysis"/>
    <property type="evidence" value="ECO:0007669"/>
    <property type="project" value="InterPro"/>
</dbReference>
<dbReference type="AlphaFoldDB" id="A0A7V0T4W0"/>